<evidence type="ECO:0000256" key="8">
    <source>
        <dbReference type="ARBA" id="ARBA00041137"/>
    </source>
</evidence>
<evidence type="ECO:0000256" key="5">
    <source>
        <dbReference type="ARBA" id="ARBA00036066"/>
    </source>
</evidence>
<gene>
    <name evidence="11" type="ORF">FSPOR_2096</name>
</gene>
<evidence type="ECO:0000256" key="6">
    <source>
        <dbReference type="ARBA" id="ARBA00037941"/>
    </source>
</evidence>
<dbReference type="GO" id="GO:0047545">
    <property type="term" value="F:(S)-2-hydroxyglutarate dehydrogenase activity"/>
    <property type="evidence" value="ECO:0007669"/>
    <property type="project" value="UniProtKB-EC"/>
</dbReference>
<dbReference type="PANTHER" id="PTHR43104">
    <property type="entry name" value="L-2-HYDROXYGLUTARATE DEHYDROGENASE, MITOCHONDRIAL"/>
    <property type="match status" value="1"/>
</dbReference>
<sequence length="611" mass="65983">MNSQLNDPAVPASGEMANEQSGLPTASPQLISGSPLTGDPRHHRAPSLGEIHQVIEAEQEGQVNRLLHMIRQQQLELQRLQAANPNNQSQSSAVDDSSAIAERPGHGTPHASSSHVSIPPIPTGDSGSRSNSHRHPRSSFDLARRSRTPSRSGASPRLRSTSIGGNSEDWVLGGRDESAFYQAETQMLTRENQMLRNRIRELAQKFSSNLLTHQRYSFSSTAAARADFTHAVIGGGVVGLAVARQLAQRDGTSTVLIERHDAIGTETSSRNSEVIHAGIYYGPSSLKTKLCIRGKNLLYELCDKHDIGHRRTGKWIVAQNEAQQETLDKLHTLCKKELGVPTRWVSGEEVKRDGEGVHAACALESPTTGIVDSHGLMLCLQGLFEDAGGVAALNSPVLNITPLGSKPPGSEGWEIEVKDASTGETSSITTETLINAAGLGAAVIHNMIVPSDKRQKLYYAKGNYFSYSASQPKISRLIYPVPEPGIAGLGTHLTLDLAGRLRFGPDVEWIDNPNDLAVNAERLPQAINEIQRYLPGIDASALVADYAGIRPKLAGQDAVRQGKGFQDFIIRKEEGYEGWINLLGIESPGLTSSLAIAEMVQKLLYGSTKSL</sequence>
<keyword evidence="2" id="KW-0285">Flavoprotein</keyword>
<dbReference type="Gene3D" id="3.30.9.10">
    <property type="entry name" value="D-Amino Acid Oxidase, subunit A, domain 2"/>
    <property type="match status" value="1"/>
</dbReference>
<organism evidence="11 12">
    <name type="scientific">Fusarium sporotrichioides</name>
    <dbReference type="NCBI Taxonomy" id="5514"/>
    <lineage>
        <taxon>Eukaryota</taxon>
        <taxon>Fungi</taxon>
        <taxon>Dikarya</taxon>
        <taxon>Ascomycota</taxon>
        <taxon>Pezizomycotina</taxon>
        <taxon>Sordariomycetes</taxon>
        <taxon>Hypocreomycetidae</taxon>
        <taxon>Hypocreales</taxon>
        <taxon>Nectriaceae</taxon>
        <taxon>Fusarium</taxon>
    </lineage>
</organism>
<feature type="compositionally biased region" description="Polar residues" evidence="9">
    <location>
        <begin position="149"/>
        <end position="165"/>
    </location>
</feature>
<dbReference type="AlphaFoldDB" id="A0A395SM40"/>
<evidence type="ECO:0000256" key="1">
    <source>
        <dbReference type="ARBA" id="ARBA00001974"/>
    </source>
</evidence>
<feature type="domain" description="FAD dependent oxidoreductase" evidence="10">
    <location>
        <begin position="231"/>
        <end position="601"/>
    </location>
</feature>
<dbReference type="SUPFAM" id="SSF51905">
    <property type="entry name" value="FAD/NAD(P)-binding domain"/>
    <property type="match status" value="1"/>
</dbReference>
<protein>
    <recommendedName>
        <fullName evidence="8">L-2-hydroxyglutarate dehydrogenase, mitochondrial</fullName>
        <ecNumber evidence="7">1.1.99.2</ecNumber>
    </recommendedName>
</protein>
<feature type="compositionally biased region" description="Polar residues" evidence="9">
    <location>
        <begin position="18"/>
        <end position="35"/>
    </location>
</feature>
<dbReference type="STRING" id="5514.A0A395SM40"/>
<evidence type="ECO:0000313" key="11">
    <source>
        <dbReference type="EMBL" id="RGP73514.1"/>
    </source>
</evidence>
<dbReference type="PANTHER" id="PTHR43104:SF4">
    <property type="entry name" value="L-2-HYDROXYGLUTARATE DEHYDROGENASE, MITOCHONDRIAL"/>
    <property type="match status" value="1"/>
</dbReference>
<evidence type="ECO:0000256" key="7">
    <source>
        <dbReference type="ARBA" id="ARBA00038878"/>
    </source>
</evidence>
<proteinExistence type="inferred from homology"/>
<dbReference type="Proteomes" id="UP000266152">
    <property type="component" value="Unassembled WGS sequence"/>
</dbReference>
<dbReference type="Pfam" id="PF01266">
    <property type="entry name" value="DAO"/>
    <property type="match status" value="1"/>
</dbReference>
<evidence type="ECO:0000256" key="9">
    <source>
        <dbReference type="SAM" id="MobiDB-lite"/>
    </source>
</evidence>
<evidence type="ECO:0000256" key="3">
    <source>
        <dbReference type="ARBA" id="ARBA00022827"/>
    </source>
</evidence>
<keyword evidence="3" id="KW-0274">FAD</keyword>
<comment type="catalytic activity">
    <reaction evidence="5">
        <text>(S)-2-hydroxyglutarate + A = 2-oxoglutarate + AH2</text>
        <dbReference type="Rhea" id="RHEA:21252"/>
        <dbReference type="ChEBI" id="CHEBI:13193"/>
        <dbReference type="ChEBI" id="CHEBI:16782"/>
        <dbReference type="ChEBI" id="CHEBI:16810"/>
        <dbReference type="ChEBI" id="CHEBI:17499"/>
        <dbReference type="EC" id="1.1.99.2"/>
    </reaction>
</comment>
<accession>A0A395SM40</accession>
<evidence type="ECO:0000256" key="4">
    <source>
        <dbReference type="ARBA" id="ARBA00023002"/>
    </source>
</evidence>
<evidence type="ECO:0000259" key="10">
    <source>
        <dbReference type="Pfam" id="PF01266"/>
    </source>
</evidence>
<keyword evidence="12" id="KW-1185">Reference proteome</keyword>
<dbReference type="EMBL" id="PXOF01000027">
    <property type="protein sequence ID" value="RGP73514.1"/>
    <property type="molecule type" value="Genomic_DNA"/>
</dbReference>
<comment type="caution">
    <text evidence="11">The sequence shown here is derived from an EMBL/GenBank/DDBJ whole genome shotgun (WGS) entry which is preliminary data.</text>
</comment>
<keyword evidence="4" id="KW-0560">Oxidoreductase</keyword>
<comment type="similarity">
    <text evidence="6">Belongs to the L2HGDH family.</text>
</comment>
<evidence type="ECO:0000256" key="2">
    <source>
        <dbReference type="ARBA" id="ARBA00022630"/>
    </source>
</evidence>
<comment type="cofactor">
    <cofactor evidence="1">
        <name>FAD</name>
        <dbReference type="ChEBI" id="CHEBI:57692"/>
    </cofactor>
</comment>
<dbReference type="InterPro" id="IPR036188">
    <property type="entry name" value="FAD/NAD-bd_sf"/>
</dbReference>
<evidence type="ECO:0000313" key="12">
    <source>
        <dbReference type="Proteomes" id="UP000266152"/>
    </source>
</evidence>
<name>A0A395SM40_FUSSP</name>
<feature type="compositionally biased region" description="Low complexity" evidence="9">
    <location>
        <begin position="84"/>
        <end position="99"/>
    </location>
</feature>
<feature type="region of interest" description="Disordered" evidence="9">
    <location>
        <begin position="84"/>
        <end position="170"/>
    </location>
</feature>
<reference evidence="11 12" key="1">
    <citation type="journal article" date="2018" name="PLoS Pathog.">
        <title>Evolution of structural diversity of trichothecenes, a family of toxins produced by plant pathogenic and entomopathogenic fungi.</title>
        <authorList>
            <person name="Proctor R.H."/>
            <person name="McCormick S.P."/>
            <person name="Kim H.S."/>
            <person name="Cardoza R.E."/>
            <person name="Stanley A.M."/>
            <person name="Lindo L."/>
            <person name="Kelly A."/>
            <person name="Brown D.W."/>
            <person name="Lee T."/>
            <person name="Vaughan M.M."/>
            <person name="Alexander N.J."/>
            <person name="Busman M."/>
            <person name="Gutierrez S."/>
        </authorList>
    </citation>
    <scope>NUCLEOTIDE SEQUENCE [LARGE SCALE GENOMIC DNA]</scope>
    <source>
        <strain evidence="11 12">NRRL 3299</strain>
    </source>
</reference>
<dbReference type="InterPro" id="IPR006076">
    <property type="entry name" value="FAD-dep_OxRdtase"/>
</dbReference>
<feature type="region of interest" description="Disordered" evidence="9">
    <location>
        <begin position="1"/>
        <end position="45"/>
    </location>
</feature>
<dbReference type="Gene3D" id="3.50.50.60">
    <property type="entry name" value="FAD/NAD(P)-binding domain"/>
    <property type="match status" value="1"/>
</dbReference>
<dbReference type="EC" id="1.1.99.2" evidence="7"/>